<evidence type="ECO:0000256" key="11">
    <source>
        <dbReference type="SAM" id="MobiDB-lite"/>
    </source>
</evidence>
<comment type="caution">
    <text evidence="12">The sequence shown here is derived from an EMBL/GenBank/DDBJ whole genome shotgun (WGS) entry which is preliminary data.</text>
</comment>
<organism evidence="12 13">
    <name type="scientific">Abditibacterium utsteinense</name>
    <dbReference type="NCBI Taxonomy" id="1960156"/>
    <lineage>
        <taxon>Bacteria</taxon>
        <taxon>Pseudomonadati</taxon>
        <taxon>Abditibacteriota</taxon>
        <taxon>Abditibacteriia</taxon>
        <taxon>Abditibacteriales</taxon>
        <taxon>Abditibacteriaceae</taxon>
        <taxon>Abditibacterium</taxon>
    </lineage>
</organism>
<dbReference type="FunFam" id="2.60.34.10:FF:000014">
    <property type="entry name" value="Chaperone protein DnaK HSP70"/>
    <property type="match status" value="1"/>
</dbReference>
<sequence length="620" mass="66164">MPKAVGIDLGTTNSVVSIVQGGDPEVLLNAEGARTTPSIVAFTKTGERLVGDLAKRQSVLNAERTIRSIKREMGTKHRNAIDGKEYSPEEISAMILSKLKADAEARLGETITDAVITVPAYFDDSQRQATKTAGEIAGLNVLRIINEPTAAAIAYGLDRAGKEETIIVYDLGGGTFDVTVLEISEGLLEVRATAGDTRLGGDDFDERVTKYFADTFQRTDGIDLRKDPQALQRLKEAAEKAKIELSSAVSTNVNLPFITADANGPKHLSIDLTRAKFQEITHDLLERTRVPFVRALEDAGVKPTEIDEVVLVGGSTRMPAVAELVKQITGKVANISVNPDEAVAVGAAVQANNLANPNAGTGMVLVDVTPLSLGVETAGGVMTRMIERNTAIPHKKSETYTTYSDMQPSVEIKVFQGERPMANDNKLLGTFHLSDIPPAPRGTPKIEVTFDIDANGILNVSAKEQTTGKEQKITITGSSSLDKTDVNRLIEEAEKNAQADAERREKAESKNNLDQLAFQVQKFLTENPDKIGETEKDELQSALTDARSALDGDDMARTKSAFDKLTSAYQAAGASVYAQAGSAEAGAAPDAGGSDYAGYDAPSDGAVEGEVVEGEVTDKK</sequence>
<evidence type="ECO:0000256" key="1">
    <source>
        <dbReference type="ARBA" id="ARBA00007381"/>
    </source>
</evidence>
<dbReference type="SUPFAM" id="SSF100920">
    <property type="entry name" value="Heat shock protein 70kD (HSP70), peptide-binding domain"/>
    <property type="match status" value="1"/>
</dbReference>
<dbReference type="InterPro" id="IPR012725">
    <property type="entry name" value="Chaperone_DnaK"/>
</dbReference>
<dbReference type="FunCoup" id="A0A2S8STE8">
    <property type="interactions" value="450"/>
</dbReference>
<dbReference type="InParanoid" id="A0A2S8STE8"/>
<dbReference type="RefSeq" id="WP_105483527.1">
    <property type="nucleotide sequence ID" value="NZ_NIGF01000007.1"/>
</dbReference>
<evidence type="ECO:0000256" key="4">
    <source>
        <dbReference type="ARBA" id="ARBA00022741"/>
    </source>
</evidence>
<evidence type="ECO:0000256" key="9">
    <source>
        <dbReference type="RuleBase" id="RU003322"/>
    </source>
</evidence>
<dbReference type="OrthoDB" id="9766019at2"/>
<dbReference type="HAMAP" id="MF_00332">
    <property type="entry name" value="DnaK"/>
    <property type="match status" value="1"/>
</dbReference>
<dbReference type="Gene3D" id="3.30.420.40">
    <property type="match status" value="2"/>
</dbReference>
<dbReference type="FunFam" id="1.20.1270.10:FF:000001">
    <property type="entry name" value="Molecular chaperone DnaK"/>
    <property type="match status" value="1"/>
</dbReference>
<feature type="compositionally biased region" description="Low complexity" evidence="11">
    <location>
        <begin position="578"/>
        <end position="602"/>
    </location>
</feature>
<comment type="function">
    <text evidence="8">Acts as a chaperone.</text>
</comment>
<proteinExistence type="evidence at transcript level"/>
<dbReference type="Proteomes" id="UP000237684">
    <property type="component" value="Unassembled WGS sequence"/>
</dbReference>
<keyword evidence="13" id="KW-1185">Reference proteome</keyword>
<keyword evidence="5 8" id="KW-0067">ATP-binding</keyword>
<dbReference type="Gene3D" id="3.90.640.10">
    <property type="entry name" value="Actin, Chain A, domain 4"/>
    <property type="match status" value="1"/>
</dbReference>
<dbReference type="SUPFAM" id="SSF53067">
    <property type="entry name" value="Actin-like ATPase domain"/>
    <property type="match status" value="2"/>
</dbReference>
<dbReference type="CDD" id="cd10234">
    <property type="entry name" value="ASKHA_NBD_HSP70_DnaK-like"/>
    <property type="match status" value="1"/>
</dbReference>
<dbReference type="PROSITE" id="PS01036">
    <property type="entry name" value="HSP70_3"/>
    <property type="match status" value="1"/>
</dbReference>
<evidence type="ECO:0000256" key="10">
    <source>
        <dbReference type="SAM" id="Coils"/>
    </source>
</evidence>
<evidence type="ECO:0000256" key="2">
    <source>
        <dbReference type="ARBA" id="ARBA00014415"/>
    </source>
</evidence>
<feature type="modified residue" description="Phosphothreonine; by autocatalysis" evidence="8">
    <location>
        <position position="175"/>
    </location>
</feature>
<dbReference type="Gene3D" id="1.20.1270.10">
    <property type="match status" value="1"/>
</dbReference>
<gene>
    <name evidence="8" type="primary">dnaK</name>
    <name evidence="12" type="ORF">B1R32_10781</name>
</gene>
<keyword evidence="3 8" id="KW-0597">Phosphoprotein</keyword>
<reference evidence="12 13" key="1">
    <citation type="journal article" date="2018" name="Syst. Appl. Microbiol.">
        <title>Abditibacterium utsteinense sp. nov., the first cultivated member of candidate phylum FBP, isolated from ice-free Antarctic soil samples.</title>
        <authorList>
            <person name="Tahon G."/>
            <person name="Tytgat B."/>
            <person name="Lebbe L."/>
            <person name="Carlier A."/>
            <person name="Willems A."/>
        </authorList>
    </citation>
    <scope>NUCLEOTIDE SEQUENCE [LARGE SCALE GENOMIC DNA]</scope>
    <source>
        <strain evidence="12 13">LMG 29911</strain>
    </source>
</reference>
<dbReference type="GO" id="GO:0005524">
    <property type="term" value="F:ATP binding"/>
    <property type="evidence" value="ECO:0007669"/>
    <property type="project" value="UniProtKB-UniRule"/>
</dbReference>
<dbReference type="PROSITE" id="PS00297">
    <property type="entry name" value="HSP70_1"/>
    <property type="match status" value="1"/>
</dbReference>
<dbReference type="SUPFAM" id="SSF100934">
    <property type="entry name" value="Heat shock protein 70kD (HSP70), C-terminal subdomain"/>
    <property type="match status" value="1"/>
</dbReference>
<dbReference type="InterPro" id="IPR018181">
    <property type="entry name" value="Heat_shock_70_CS"/>
</dbReference>
<dbReference type="InterPro" id="IPR013126">
    <property type="entry name" value="Hsp_70_fam"/>
</dbReference>
<evidence type="ECO:0000256" key="8">
    <source>
        <dbReference type="HAMAP-Rule" id="MF_00332"/>
    </source>
</evidence>
<feature type="region of interest" description="Disordered" evidence="11">
    <location>
        <begin position="578"/>
        <end position="620"/>
    </location>
</feature>
<protein>
    <recommendedName>
        <fullName evidence="2 8">Chaperone protein DnaK</fullName>
    </recommendedName>
    <alternativeName>
        <fullName evidence="8">HSP70</fullName>
    </alternativeName>
    <alternativeName>
        <fullName evidence="8">Heat shock 70 kDa protein</fullName>
    </alternativeName>
    <alternativeName>
        <fullName evidence="8">Heat shock protein 70</fullName>
    </alternativeName>
</protein>
<evidence type="ECO:0000256" key="3">
    <source>
        <dbReference type="ARBA" id="ARBA00022553"/>
    </source>
</evidence>
<keyword evidence="10" id="KW-0175">Coiled coil</keyword>
<evidence type="ECO:0000313" key="13">
    <source>
        <dbReference type="Proteomes" id="UP000237684"/>
    </source>
</evidence>
<evidence type="ECO:0000313" key="12">
    <source>
        <dbReference type="EMBL" id="PQV64056.1"/>
    </source>
</evidence>
<dbReference type="GO" id="GO:0051082">
    <property type="term" value="F:unfolded protein binding"/>
    <property type="evidence" value="ECO:0007669"/>
    <property type="project" value="InterPro"/>
</dbReference>
<dbReference type="AlphaFoldDB" id="A0A2S8STE8"/>
<keyword evidence="6 8" id="KW-0346">Stress response</keyword>
<keyword evidence="4 8" id="KW-0547">Nucleotide-binding</keyword>
<dbReference type="EMBL" id="NIGF01000007">
    <property type="protein sequence ID" value="PQV64056.1"/>
    <property type="molecule type" value="Genomic_DNA"/>
</dbReference>
<dbReference type="PANTHER" id="PTHR19375">
    <property type="entry name" value="HEAT SHOCK PROTEIN 70KDA"/>
    <property type="match status" value="1"/>
</dbReference>
<dbReference type="NCBIfam" id="NF001413">
    <property type="entry name" value="PRK00290.1"/>
    <property type="match status" value="1"/>
</dbReference>
<name>A0A2S8STE8_9BACT</name>
<dbReference type="FunFam" id="3.30.420.40:FF:000071">
    <property type="entry name" value="Molecular chaperone DnaK"/>
    <property type="match status" value="1"/>
</dbReference>
<dbReference type="PROSITE" id="PS00329">
    <property type="entry name" value="HSP70_2"/>
    <property type="match status" value="1"/>
</dbReference>
<dbReference type="InterPro" id="IPR029047">
    <property type="entry name" value="HSP70_peptide-bd_sf"/>
</dbReference>
<comment type="similarity">
    <text evidence="1 8 9">Belongs to the heat shock protein 70 family.</text>
</comment>
<dbReference type="FunFam" id="3.90.640.10:FF:000003">
    <property type="entry name" value="Molecular chaperone DnaK"/>
    <property type="match status" value="1"/>
</dbReference>
<evidence type="ECO:0000256" key="5">
    <source>
        <dbReference type="ARBA" id="ARBA00022840"/>
    </source>
</evidence>
<dbReference type="Pfam" id="PF00012">
    <property type="entry name" value="HSP70"/>
    <property type="match status" value="2"/>
</dbReference>
<evidence type="ECO:0000256" key="6">
    <source>
        <dbReference type="ARBA" id="ARBA00023016"/>
    </source>
</evidence>
<dbReference type="InterPro" id="IPR029048">
    <property type="entry name" value="HSP70_C_sf"/>
</dbReference>
<comment type="induction">
    <text evidence="8">By stress conditions e.g. heat shock.</text>
</comment>
<dbReference type="PRINTS" id="PR00301">
    <property type="entry name" value="HEATSHOCK70"/>
</dbReference>
<dbReference type="GO" id="GO:0140662">
    <property type="term" value="F:ATP-dependent protein folding chaperone"/>
    <property type="evidence" value="ECO:0007669"/>
    <property type="project" value="InterPro"/>
</dbReference>
<feature type="coiled-coil region" evidence="10">
    <location>
        <begin position="490"/>
        <end position="519"/>
    </location>
</feature>
<dbReference type="InterPro" id="IPR043129">
    <property type="entry name" value="ATPase_NBD"/>
</dbReference>
<dbReference type="NCBIfam" id="TIGR02350">
    <property type="entry name" value="prok_dnaK"/>
    <property type="match status" value="1"/>
</dbReference>
<dbReference type="Gene3D" id="2.60.34.10">
    <property type="entry name" value="Substrate Binding Domain Of DNAk, Chain A, domain 1"/>
    <property type="match status" value="1"/>
</dbReference>
<evidence type="ECO:0000256" key="7">
    <source>
        <dbReference type="ARBA" id="ARBA00023186"/>
    </source>
</evidence>
<accession>A0A2S8STE8</accession>
<feature type="compositionally biased region" description="Acidic residues" evidence="11">
    <location>
        <begin position="610"/>
        <end position="620"/>
    </location>
</feature>
<keyword evidence="7 8" id="KW-0143">Chaperone</keyword>